<dbReference type="Pfam" id="PF03739">
    <property type="entry name" value="LptF_LptG"/>
    <property type="match status" value="1"/>
</dbReference>
<feature type="transmembrane region" description="Helical" evidence="6">
    <location>
        <begin position="333"/>
        <end position="354"/>
    </location>
</feature>
<proteinExistence type="predicted"/>
<feature type="transmembrane region" description="Helical" evidence="6">
    <location>
        <begin position="98"/>
        <end position="122"/>
    </location>
</feature>
<evidence type="ECO:0000256" key="2">
    <source>
        <dbReference type="ARBA" id="ARBA00022475"/>
    </source>
</evidence>
<keyword evidence="4 6" id="KW-1133">Transmembrane helix</keyword>
<organism evidence="7 8">
    <name type="scientific">Pacificispira spongiicola</name>
    <dbReference type="NCBI Taxonomy" id="2729598"/>
    <lineage>
        <taxon>Bacteria</taxon>
        <taxon>Pseudomonadati</taxon>
        <taxon>Pseudomonadota</taxon>
        <taxon>Alphaproteobacteria</taxon>
        <taxon>Rhodospirillales</taxon>
        <taxon>Rhodospirillaceae</taxon>
        <taxon>Pacificispira</taxon>
    </lineage>
</organism>
<dbReference type="InterPro" id="IPR005495">
    <property type="entry name" value="LptG/LptF_permease"/>
</dbReference>
<keyword evidence="5 6" id="KW-0472">Membrane</keyword>
<keyword evidence="2" id="KW-1003">Cell membrane</keyword>
<evidence type="ECO:0000313" key="7">
    <source>
        <dbReference type="EMBL" id="NMM46288.1"/>
    </source>
</evidence>
<feature type="transmembrane region" description="Helical" evidence="6">
    <location>
        <begin position="276"/>
        <end position="294"/>
    </location>
</feature>
<comment type="caution">
    <text evidence="7">The sequence shown here is derived from an EMBL/GenBank/DDBJ whole genome shotgun (WGS) entry which is preliminary data.</text>
</comment>
<feature type="transmembrane region" description="Helical" evidence="6">
    <location>
        <begin position="50"/>
        <end position="77"/>
    </location>
</feature>
<dbReference type="Proteomes" id="UP000539372">
    <property type="component" value="Unassembled WGS sequence"/>
</dbReference>
<evidence type="ECO:0000313" key="8">
    <source>
        <dbReference type="Proteomes" id="UP000539372"/>
    </source>
</evidence>
<sequence>MNRLNRYIMKQLIGVTVFATVVLCLAVMLIQSVRLVDLIVNRGLPVTEFAYIASLMVPRFVALVMPIAFFGAVLFTYNRMINDSELVVMRSAGLSSFGLAKPALVVALVISALCVAMTLFLMPVAAQEMRFHVEKNRSQWGAALLHEGRFTTVGDTITLFVKEREGSELFGILYHNQENPKAPYTILAERGAVVESPAGPRILVVNGSRQSFKDGKLHLVEFDRTTIDIGVSTEGDTTIWTQPEERFLPDLISPDYSDPNDSFYAPKLIAEAHNRLATPLLPISYAAIALAFILRGGFSRQGNIFTIVGAVSVMILILVGHMATVSLAGKQPVFLPVIYANAILPIILGLFAIVKLRRHKLRPPPFDTAVSTG</sequence>
<evidence type="ECO:0000256" key="5">
    <source>
        <dbReference type="ARBA" id="ARBA00023136"/>
    </source>
</evidence>
<accession>A0A7Y0E322</accession>
<dbReference type="AlphaFoldDB" id="A0A7Y0E322"/>
<evidence type="ECO:0000256" key="6">
    <source>
        <dbReference type="SAM" id="Phobius"/>
    </source>
</evidence>
<evidence type="ECO:0000256" key="1">
    <source>
        <dbReference type="ARBA" id="ARBA00004651"/>
    </source>
</evidence>
<evidence type="ECO:0000256" key="3">
    <source>
        <dbReference type="ARBA" id="ARBA00022692"/>
    </source>
</evidence>
<keyword evidence="3 6" id="KW-0812">Transmembrane</keyword>
<name>A0A7Y0E322_9PROT</name>
<dbReference type="GO" id="GO:0043190">
    <property type="term" value="C:ATP-binding cassette (ABC) transporter complex"/>
    <property type="evidence" value="ECO:0007669"/>
    <property type="project" value="TreeGrafter"/>
</dbReference>
<dbReference type="PANTHER" id="PTHR33529:SF6">
    <property type="entry name" value="YJGP_YJGQ FAMILY PERMEASE"/>
    <property type="match status" value="1"/>
</dbReference>
<gene>
    <name evidence="7" type="ORF">HH303_17490</name>
</gene>
<keyword evidence="8" id="KW-1185">Reference proteome</keyword>
<feature type="transmembrane region" description="Helical" evidence="6">
    <location>
        <begin position="306"/>
        <end position="327"/>
    </location>
</feature>
<feature type="transmembrane region" description="Helical" evidence="6">
    <location>
        <begin position="12"/>
        <end position="30"/>
    </location>
</feature>
<comment type="subcellular location">
    <subcellularLocation>
        <location evidence="1">Cell membrane</location>
        <topology evidence="1">Multi-pass membrane protein</topology>
    </subcellularLocation>
</comment>
<dbReference type="EMBL" id="JABBNT010000005">
    <property type="protein sequence ID" value="NMM46288.1"/>
    <property type="molecule type" value="Genomic_DNA"/>
</dbReference>
<dbReference type="RefSeq" id="WP_169626651.1">
    <property type="nucleotide sequence ID" value="NZ_JABBNT010000005.1"/>
</dbReference>
<evidence type="ECO:0000256" key="4">
    <source>
        <dbReference type="ARBA" id="ARBA00022989"/>
    </source>
</evidence>
<protein>
    <submittedName>
        <fullName evidence="7">LptF/LptG family permease</fullName>
    </submittedName>
</protein>
<reference evidence="7 8" key="1">
    <citation type="submission" date="2020-04" db="EMBL/GenBank/DDBJ databases">
        <title>Rhodospirillaceae bacterium KN72 isolated from deep sea.</title>
        <authorList>
            <person name="Zhang D.-C."/>
        </authorList>
    </citation>
    <scope>NUCLEOTIDE SEQUENCE [LARGE SCALE GENOMIC DNA]</scope>
    <source>
        <strain evidence="7 8">KN72</strain>
    </source>
</reference>
<dbReference type="PANTHER" id="PTHR33529">
    <property type="entry name" value="SLR0882 PROTEIN-RELATED"/>
    <property type="match status" value="1"/>
</dbReference>
<dbReference type="GO" id="GO:0015920">
    <property type="term" value="P:lipopolysaccharide transport"/>
    <property type="evidence" value="ECO:0007669"/>
    <property type="project" value="TreeGrafter"/>
</dbReference>